<accession>A0A4Y5TQ46</accession>
<gene>
    <name evidence="1" type="ORF">CPT_Moabite_071</name>
</gene>
<protein>
    <submittedName>
        <fullName evidence="1">Uncharacterized protein</fullName>
    </submittedName>
</protein>
<reference evidence="2" key="1">
    <citation type="submission" date="2019-05" db="EMBL/GenBank/DDBJ databases">
        <title>Complete Genome Sequence of Serratia marcescens Myophage Moabite.</title>
        <authorList>
            <person name="Price L."/>
            <person name="Rohren M."/>
            <person name="Newkirk H."/>
            <person name="Liu M."/>
            <person name="Ramsey J."/>
        </authorList>
    </citation>
    <scope>NUCLEOTIDE SEQUENCE [LARGE SCALE GENOMIC DNA]</scope>
</reference>
<evidence type="ECO:0000313" key="1">
    <source>
        <dbReference type="EMBL" id="QDB71103.1"/>
    </source>
</evidence>
<dbReference type="EMBL" id="MK994515">
    <property type="protein sequence ID" value="QDB71103.1"/>
    <property type="molecule type" value="Genomic_DNA"/>
</dbReference>
<proteinExistence type="predicted"/>
<evidence type="ECO:0000313" key="2">
    <source>
        <dbReference type="Proteomes" id="UP000319063"/>
    </source>
</evidence>
<keyword evidence="2" id="KW-1185">Reference proteome</keyword>
<sequence length="89" mass="9701">MGTDLMEYSIINPNGKLPVLRIKVSGVLSHYSIMGITGISYAKMAMPLGTVQVTIDREGTTNIFQVPAKDVPLVDEIVTLWVNIINGIK</sequence>
<organism evidence="1 2">
    <name type="scientific">Serratia phage Moabite</name>
    <dbReference type="NCBI Taxonomy" id="2587814"/>
    <lineage>
        <taxon>Viruses</taxon>
        <taxon>Duplodnaviria</taxon>
        <taxon>Heunggongvirae</taxon>
        <taxon>Uroviricota</taxon>
        <taxon>Caudoviricetes</taxon>
        <taxon>Chimalliviridae</taxon>
        <taxon>Moabitevirus</taxon>
        <taxon>Moabitevirus moabite</taxon>
    </lineage>
</organism>
<dbReference type="Proteomes" id="UP000319063">
    <property type="component" value="Segment"/>
</dbReference>
<name>A0A4Y5TQ46_9CAUD</name>